<evidence type="ECO:0000256" key="1">
    <source>
        <dbReference type="SAM" id="MobiDB-lite"/>
    </source>
</evidence>
<comment type="caution">
    <text evidence="2">The sequence shown here is derived from an EMBL/GenBank/DDBJ whole genome shotgun (WGS) entry which is preliminary data.</text>
</comment>
<feature type="compositionally biased region" description="Basic and acidic residues" evidence="1">
    <location>
        <begin position="1"/>
        <end position="13"/>
    </location>
</feature>
<proteinExistence type="predicted"/>
<dbReference type="Proteomes" id="UP000762676">
    <property type="component" value="Unassembled WGS sequence"/>
</dbReference>
<protein>
    <submittedName>
        <fullName evidence="2">Uncharacterized protein</fullName>
    </submittedName>
</protein>
<gene>
    <name evidence="2" type="ORF">ElyMa_000156200</name>
</gene>
<name>A0AAV4EQQ5_9GAST</name>
<accession>A0AAV4EQQ5</accession>
<evidence type="ECO:0000313" key="3">
    <source>
        <dbReference type="Proteomes" id="UP000762676"/>
    </source>
</evidence>
<dbReference type="EMBL" id="BMAT01000295">
    <property type="protein sequence ID" value="GFR63457.1"/>
    <property type="molecule type" value="Genomic_DNA"/>
</dbReference>
<sequence>MSRHTELLGKDHPLPQPRGRGRHVRPRGLPGTSSHSTALEDYNTSGLKLSNLGKVRLGIKGNNPSSPITHFDSLPSIPRSRCVWTISLQNT</sequence>
<evidence type="ECO:0000313" key="2">
    <source>
        <dbReference type="EMBL" id="GFR63457.1"/>
    </source>
</evidence>
<keyword evidence="3" id="KW-1185">Reference proteome</keyword>
<organism evidence="2 3">
    <name type="scientific">Elysia marginata</name>
    <dbReference type="NCBI Taxonomy" id="1093978"/>
    <lineage>
        <taxon>Eukaryota</taxon>
        <taxon>Metazoa</taxon>
        <taxon>Spiralia</taxon>
        <taxon>Lophotrochozoa</taxon>
        <taxon>Mollusca</taxon>
        <taxon>Gastropoda</taxon>
        <taxon>Heterobranchia</taxon>
        <taxon>Euthyneura</taxon>
        <taxon>Panpulmonata</taxon>
        <taxon>Sacoglossa</taxon>
        <taxon>Placobranchoidea</taxon>
        <taxon>Plakobranchidae</taxon>
        <taxon>Elysia</taxon>
    </lineage>
</organism>
<feature type="compositionally biased region" description="Polar residues" evidence="1">
    <location>
        <begin position="32"/>
        <end position="45"/>
    </location>
</feature>
<reference evidence="2 3" key="1">
    <citation type="journal article" date="2021" name="Elife">
        <title>Chloroplast acquisition without the gene transfer in kleptoplastic sea slugs, Plakobranchus ocellatus.</title>
        <authorList>
            <person name="Maeda T."/>
            <person name="Takahashi S."/>
            <person name="Yoshida T."/>
            <person name="Shimamura S."/>
            <person name="Takaki Y."/>
            <person name="Nagai Y."/>
            <person name="Toyoda A."/>
            <person name="Suzuki Y."/>
            <person name="Arimoto A."/>
            <person name="Ishii H."/>
            <person name="Satoh N."/>
            <person name="Nishiyama T."/>
            <person name="Hasebe M."/>
            <person name="Maruyama T."/>
            <person name="Minagawa J."/>
            <person name="Obokata J."/>
            <person name="Shigenobu S."/>
        </authorList>
    </citation>
    <scope>NUCLEOTIDE SEQUENCE [LARGE SCALE GENOMIC DNA]</scope>
</reference>
<feature type="region of interest" description="Disordered" evidence="1">
    <location>
        <begin position="1"/>
        <end position="45"/>
    </location>
</feature>
<dbReference type="AlphaFoldDB" id="A0AAV4EQQ5"/>